<evidence type="ECO:0000256" key="1">
    <source>
        <dbReference type="ARBA" id="ARBA00004651"/>
    </source>
</evidence>
<evidence type="ECO:0000313" key="11">
    <source>
        <dbReference type="Proteomes" id="UP001212421"/>
    </source>
</evidence>
<evidence type="ECO:0000256" key="8">
    <source>
        <dbReference type="SAM" id="MobiDB-lite"/>
    </source>
</evidence>
<feature type="transmembrane region" description="Helical" evidence="7">
    <location>
        <begin position="156"/>
        <end position="176"/>
    </location>
</feature>
<dbReference type="Proteomes" id="UP001212421">
    <property type="component" value="Chromosome"/>
</dbReference>
<keyword evidence="4 7" id="KW-0812">Transmembrane</keyword>
<comment type="similarity">
    <text evidence="2 7">Belongs to the DedA family.</text>
</comment>
<proteinExistence type="inferred from homology"/>
<feature type="domain" description="VTT" evidence="9">
    <location>
        <begin position="56"/>
        <end position="171"/>
    </location>
</feature>
<dbReference type="RefSeq" id="WP_281535417.1">
    <property type="nucleotide sequence ID" value="NZ_CP075584.1"/>
</dbReference>
<keyword evidence="11" id="KW-1185">Reference proteome</keyword>
<evidence type="ECO:0000259" key="9">
    <source>
        <dbReference type="Pfam" id="PF09335"/>
    </source>
</evidence>
<evidence type="ECO:0000256" key="3">
    <source>
        <dbReference type="ARBA" id="ARBA00022475"/>
    </source>
</evidence>
<feature type="transmembrane region" description="Helical" evidence="7">
    <location>
        <begin position="57"/>
        <end position="80"/>
    </location>
</feature>
<comment type="subcellular location">
    <subcellularLocation>
        <location evidence="1 7">Cell membrane</location>
        <topology evidence="1 7">Multi-pass membrane protein</topology>
    </subcellularLocation>
</comment>
<accession>A0ABY7NIN9</accession>
<evidence type="ECO:0000256" key="4">
    <source>
        <dbReference type="ARBA" id="ARBA00022692"/>
    </source>
</evidence>
<gene>
    <name evidence="10" type="ORF">KIV56_05005</name>
</gene>
<organism evidence="10 11">
    <name type="scientific">Cryobacterium breve</name>
    <dbReference type="NCBI Taxonomy" id="1259258"/>
    <lineage>
        <taxon>Bacteria</taxon>
        <taxon>Bacillati</taxon>
        <taxon>Actinomycetota</taxon>
        <taxon>Actinomycetes</taxon>
        <taxon>Micrococcales</taxon>
        <taxon>Microbacteriaceae</taxon>
        <taxon>Cryobacterium</taxon>
    </lineage>
</organism>
<evidence type="ECO:0000256" key="5">
    <source>
        <dbReference type="ARBA" id="ARBA00022989"/>
    </source>
</evidence>
<sequence length="236" mass="24943">MMSTSALDGQLTDVLANTGAIVFYLLVWALVFAGTAVFLGVFIPFITGDSLLFGSGLVAASAANVDIVVLMIGTGIAAFLGDQVGFLLGRHFGRGYLDRRGGRRTRAAIVRTETFYRKYGWWSVVIARFMPWARVFVPVIAGVGRMNYYRFLSSNLVGALAWGVGLTLTGYFAASLPGVKNAAYVIAGVFIAASIFFGGRTWLADRAENRRDGAGGGRPDGPDSPADTPADGPAAG</sequence>
<protein>
    <submittedName>
        <fullName evidence="10">DedA family protein</fullName>
    </submittedName>
</protein>
<dbReference type="Pfam" id="PF09335">
    <property type="entry name" value="VTT_dom"/>
    <property type="match status" value="1"/>
</dbReference>
<evidence type="ECO:0000256" key="7">
    <source>
        <dbReference type="RuleBase" id="RU367016"/>
    </source>
</evidence>
<feature type="transmembrane region" description="Helical" evidence="7">
    <location>
        <begin position="20"/>
        <end position="45"/>
    </location>
</feature>
<keyword evidence="5 7" id="KW-1133">Transmembrane helix</keyword>
<dbReference type="PANTHER" id="PTHR30353:SF0">
    <property type="entry name" value="TRANSMEMBRANE PROTEIN"/>
    <property type="match status" value="1"/>
</dbReference>
<name>A0ABY7NIN9_9MICO</name>
<evidence type="ECO:0000256" key="6">
    <source>
        <dbReference type="ARBA" id="ARBA00023136"/>
    </source>
</evidence>
<keyword evidence="3 7" id="KW-1003">Cell membrane</keyword>
<feature type="compositionally biased region" description="Low complexity" evidence="8">
    <location>
        <begin position="223"/>
        <end position="236"/>
    </location>
</feature>
<evidence type="ECO:0000313" key="10">
    <source>
        <dbReference type="EMBL" id="WBM80736.1"/>
    </source>
</evidence>
<feature type="transmembrane region" description="Helical" evidence="7">
    <location>
        <begin position="182"/>
        <end position="203"/>
    </location>
</feature>
<dbReference type="InterPro" id="IPR032818">
    <property type="entry name" value="DedA-like"/>
</dbReference>
<reference evidence="10 11" key="1">
    <citation type="submission" date="2021-05" db="EMBL/GenBank/DDBJ databases">
        <authorList>
            <person name="Kumar R."/>
            <person name="Kumar A."/>
            <person name="Mukhia S."/>
        </authorList>
    </citation>
    <scope>NUCLEOTIDE SEQUENCE [LARGE SCALE GENOMIC DNA]</scope>
    <source>
        <strain evidence="10 11">ERMR7:08</strain>
    </source>
</reference>
<feature type="region of interest" description="Disordered" evidence="8">
    <location>
        <begin position="208"/>
        <end position="236"/>
    </location>
</feature>
<evidence type="ECO:0000256" key="2">
    <source>
        <dbReference type="ARBA" id="ARBA00010792"/>
    </source>
</evidence>
<dbReference type="InterPro" id="IPR032816">
    <property type="entry name" value="VTT_dom"/>
</dbReference>
<dbReference type="PANTHER" id="PTHR30353">
    <property type="entry name" value="INNER MEMBRANE PROTEIN DEDA-RELATED"/>
    <property type="match status" value="1"/>
</dbReference>
<dbReference type="EMBL" id="CP075584">
    <property type="protein sequence ID" value="WBM80736.1"/>
    <property type="molecule type" value="Genomic_DNA"/>
</dbReference>
<keyword evidence="6 7" id="KW-0472">Membrane</keyword>